<keyword evidence="9" id="KW-0963">Cytoplasm</keyword>
<evidence type="ECO:0000256" key="4">
    <source>
        <dbReference type="ARBA" id="ARBA00022741"/>
    </source>
</evidence>
<dbReference type="PANTHER" id="PTHR30075">
    <property type="entry name" value="GLYCYL-TRNA SYNTHETASE"/>
    <property type="match status" value="1"/>
</dbReference>
<dbReference type="Proteomes" id="UP001621714">
    <property type="component" value="Unassembled WGS sequence"/>
</dbReference>
<dbReference type="RefSeq" id="WP_405337849.1">
    <property type="nucleotide sequence ID" value="NZ_JBANFI010000002.1"/>
</dbReference>
<evidence type="ECO:0000256" key="3">
    <source>
        <dbReference type="ARBA" id="ARBA00022598"/>
    </source>
</evidence>
<dbReference type="Gene3D" id="3.30.930.10">
    <property type="entry name" value="Bira Bifunctional Protein, Domain 2"/>
    <property type="match status" value="1"/>
</dbReference>
<gene>
    <name evidence="9 10" type="primary">glyQ</name>
    <name evidence="10" type="ORF">V6U78_04745</name>
</gene>
<dbReference type="EC" id="6.1.1.14" evidence="9"/>
<comment type="subcellular location">
    <subcellularLocation>
        <location evidence="9">Cytoplasm</location>
    </subcellularLocation>
</comment>
<dbReference type="HAMAP" id="MF_00254">
    <property type="entry name" value="Gly_tRNA_synth_alpha"/>
    <property type="match status" value="1"/>
</dbReference>
<organism evidence="10 11">
    <name type="scientific">Marinospirillum alkalitolerans</name>
    <dbReference type="NCBI Taxonomy" id="3123374"/>
    <lineage>
        <taxon>Bacteria</taxon>
        <taxon>Pseudomonadati</taxon>
        <taxon>Pseudomonadota</taxon>
        <taxon>Gammaproteobacteria</taxon>
        <taxon>Oceanospirillales</taxon>
        <taxon>Oceanospirillaceae</taxon>
        <taxon>Marinospirillum</taxon>
    </lineage>
</organism>
<dbReference type="InterPro" id="IPR002310">
    <property type="entry name" value="Gly-tRNA_ligase_asu"/>
</dbReference>
<comment type="similarity">
    <text evidence="1 9">Belongs to the class-II aminoacyl-tRNA synthetase family.</text>
</comment>
<evidence type="ECO:0000313" key="10">
    <source>
        <dbReference type="EMBL" id="MFK7160342.1"/>
    </source>
</evidence>
<evidence type="ECO:0000256" key="1">
    <source>
        <dbReference type="ARBA" id="ARBA00008226"/>
    </source>
</evidence>
<keyword evidence="5 9" id="KW-0067">ATP-binding</keyword>
<keyword evidence="11" id="KW-1185">Reference proteome</keyword>
<evidence type="ECO:0000313" key="11">
    <source>
        <dbReference type="Proteomes" id="UP001621714"/>
    </source>
</evidence>
<evidence type="ECO:0000256" key="8">
    <source>
        <dbReference type="ARBA" id="ARBA00047937"/>
    </source>
</evidence>
<accession>A0ABW8PVM0</accession>
<dbReference type="Pfam" id="PF02091">
    <property type="entry name" value="tRNA-synt_2e"/>
    <property type="match status" value="1"/>
</dbReference>
<evidence type="ECO:0000256" key="7">
    <source>
        <dbReference type="ARBA" id="ARBA00023146"/>
    </source>
</evidence>
<comment type="catalytic activity">
    <reaction evidence="8 9">
        <text>tRNA(Gly) + glycine + ATP = glycyl-tRNA(Gly) + AMP + diphosphate</text>
        <dbReference type="Rhea" id="RHEA:16013"/>
        <dbReference type="Rhea" id="RHEA-COMP:9664"/>
        <dbReference type="Rhea" id="RHEA-COMP:9683"/>
        <dbReference type="ChEBI" id="CHEBI:30616"/>
        <dbReference type="ChEBI" id="CHEBI:33019"/>
        <dbReference type="ChEBI" id="CHEBI:57305"/>
        <dbReference type="ChEBI" id="CHEBI:78442"/>
        <dbReference type="ChEBI" id="CHEBI:78522"/>
        <dbReference type="ChEBI" id="CHEBI:456215"/>
        <dbReference type="EC" id="6.1.1.14"/>
    </reaction>
</comment>
<keyword evidence="7 9" id="KW-0030">Aminoacyl-tRNA synthetase</keyword>
<keyword evidence="3 9" id="KW-0436">Ligase</keyword>
<dbReference type="GO" id="GO:0004820">
    <property type="term" value="F:glycine-tRNA ligase activity"/>
    <property type="evidence" value="ECO:0007669"/>
    <property type="project" value="UniProtKB-EC"/>
</dbReference>
<keyword evidence="4 9" id="KW-0547">Nucleotide-binding</keyword>
<dbReference type="InterPro" id="IPR045864">
    <property type="entry name" value="aa-tRNA-synth_II/BPL/LPL"/>
</dbReference>
<evidence type="ECO:0000256" key="5">
    <source>
        <dbReference type="ARBA" id="ARBA00022840"/>
    </source>
</evidence>
<comment type="caution">
    <text evidence="10">The sequence shown here is derived from an EMBL/GenBank/DDBJ whole genome shotgun (WGS) entry which is preliminary data.</text>
</comment>
<protein>
    <recommendedName>
        <fullName evidence="9">Glycine--tRNA ligase alpha subunit</fullName>
        <ecNumber evidence="9">6.1.1.14</ecNumber>
    </recommendedName>
    <alternativeName>
        <fullName evidence="9">Glycyl-tRNA synthetase alpha subunit</fullName>
        <shortName evidence="9">GlyRS</shortName>
    </alternativeName>
</protein>
<dbReference type="NCBIfam" id="TIGR00388">
    <property type="entry name" value="glyQ"/>
    <property type="match status" value="1"/>
</dbReference>
<dbReference type="SUPFAM" id="SSF55681">
    <property type="entry name" value="Class II aaRS and biotin synthetases"/>
    <property type="match status" value="1"/>
</dbReference>
<evidence type="ECO:0000256" key="9">
    <source>
        <dbReference type="HAMAP-Rule" id="MF_00254"/>
    </source>
</evidence>
<dbReference type="CDD" id="cd00733">
    <property type="entry name" value="GlyRS_alpha_core"/>
    <property type="match status" value="1"/>
</dbReference>
<dbReference type="PRINTS" id="PR01044">
    <property type="entry name" value="TRNASYNTHGA"/>
</dbReference>
<evidence type="ECO:0000256" key="2">
    <source>
        <dbReference type="ARBA" id="ARBA00011209"/>
    </source>
</evidence>
<comment type="subunit">
    <text evidence="2 9">Tetramer of two alpha and two beta subunits.</text>
</comment>
<keyword evidence="6 9" id="KW-0648">Protein biosynthesis</keyword>
<proteinExistence type="inferred from homology"/>
<reference evidence="10 11" key="1">
    <citation type="submission" date="2024-02" db="EMBL/GenBank/DDBJ databases">
        <title>Marinospirillum sp. MEB 164 isolated from Lonar lake sediment.</title>
        <authorList>
            <person name="Joshi A."/>
            <person name="Thite S."/>
        </authorList>
    </citation>
    <scope>NUCLEOTIDE SEQUENCE [LARGE SCALE GENOMIC DNA]</scope>
    <source>
        <strain evidence="10 11">MEB164</strain>
    </source>
</reference>
<sequence>MKPSTPDASTFQGLILALQNYWAEQGCVILQPLDMEVGAGTFHPATFLRALGPETWNAAYVQPSRRPTDGRYGENPNRLQHYYQFQVVMKPSPEKIQELYLGSLKMLGIDPLVHDIRFVEDNWESPTLGAWGLGWEVWLNGMEVTQFTYFQQAGGIECYPVTGEITYGLERIAMYLQGVDSVYDLVWTLDPSGQPVTYGDVWLQNEIEQSAYNFEQADVPYLFATFDQCEKACLSLLEAKLPLPAYEQVLKASHTFNLLDARHAISVTERQRFILRVRTLAREVALAYFQSRRALGFPLAPQHLADEVLQHWEQEERAQAEKALKKEKA</sequence>
<dbReference type="PROSITE" id="PS50861">
    <property type="entry name" value="AA_TRNA_LIGASE_II_GLYAB"/>
    <property type="match status" value="1"/>
</dbReference>
<dbReference type="EMBL" id="JBANFI010000002">
    <property type="protein sequence ID" value="MFK7160342.1"/>
    <property type="molecule type" value="Genomic_DNA"/>
</dbReference>
<evidence type="ECO:0000256" key="6">
    <source>
        <dbReference type="ARBA" id="ARBA00022917"/>
    </source>
</evidence>
<name>A0ABW8PVM0_9GAMM</name>
<dbReference type="Gene3D" id="1.20.58.180">
    <property type="entry name" value="Class II aaRS and biotin synthetases, domain 2"/>
    <property type="match status" value="1"/>
</dbReference>
<dbReference type="NCBIfam" id="NF006827">
    <property type="entry name" value="PRK09348.1"/>
    <property type="match status" value="1"/>
</dbReference>
<dbReference type="PANTHER" id="PTHR30075:SF2">
    <property type="entry name" value="GLYCINE--TRNA LIGASE, CHLOROPLASTIC_MITOCHONDRIAL 2"/>
    <property type="match status" value="1"/>
</dbReference>
<dbReference type="InterPro" id="IPR006194">
    <property type="entry name" value="Gly-tRNA-synth_heterodimer"/>
</dbReference>